<reference evidence="4 5" key="1">
    <citation type="submission" date="2018-05" db="EMBL/GenBank/DDBJ databases">
        <title>Genomic Encyclopedia of Type Strains, Phase IV (KMG-IV): sequencing the most valuable type-strain genomes for metagenomic binning, comparative biology and taxonomic classification.</title>
        <authorList>
            <person name="Goeker M."/>
        </authorList>
    </citation>
    <scope>NUCLEOTIDE SEQUENCE [LARGE SCALE GENOMIC DNA]</scope>
    <source>
        <strain evidence="4 5">DSM 16791</strain>
    </source>
</reference>
<dbReference type="InterPro" id="IPR044005">
    <property type="entry name" value="DZR_2"/>
</dbReference>
<evidence type="ECO:0000256" key="1">
    <source>
        <dbReference type="ARBA" id="ARBA00008007"/>
    </source>
</evidence>
<proteinExistence type="inferred from homology"/>
<protein>
    <submittedName>
        <fullName evidence="4">ComF family protein</fullName>
    </submittedName>
</protein>
<name>A0A317PJY8_9HYPH</name>
<keyword evidence="5" id="KW-1185">Reference proteome</keyword>
<dbReference type="Pfam" id="PF00156">
    <property type="entry name" value="Pribosyltran"/>
    <property type="match status" value="1"/>
</dbReference>
<dbReference type="PANTHER" id="PTHR47505:SF1">
    <property type="entry name" value="DNA UTILIZATION PROTEIN YHGH"/>
    <property type="match status" value="1"/>
</dbReference>
<organism evidence="4 5">
    <name type="scientific">Hoeflea marina</name>
    <dbReference type="NCBI Taxonomy" id="274592"/>
    <lineage>
        <taxon>Bacteria</taxon>
        <taxon>Pseudomonadati</taxon>
        <taxon>Pseudomonadota</taxon>
        <taxon>Alphaproteobacteria</taxon>
        <taxon>Hyphomicrobiales</taxon>
        <taxon>Rhizobiaceae</taxon>
        <taxon>Hoeflea</taxon>
    </lineage>
</organism>
<dbReference type="EMBL" id="QGTR01000005">
    <property type="protein sequence ID" value="PWV98037.1"/>
    <property type="molecule type" value="Genomic_DNA"/>
</dbReference>
<dbReference type="InterPro" id="IPR000836">
    <property type="entry name" value="PRTase_dom"/>
</dbReference>
<dbReference type="PANTHER" id="PTHR47505">
    <property type="entry name" value="DNA UTILIZATION PROTEIN YHGH"/>
    <property type="match status" value="1"/>
</dbReference>
<dbReference type="Proteomes" id="UP000246352">
    <property type="component" value="Unassembled WGS sequence"/>
</dbReference>
<dbReference type="Pfam" id="PF18912">
    <property type="entry name" value="DZR_2"/>
    <property type="match status" value="1"/>
</dbReference>
<dbReference type="InterPro" id="IPR051910">
    <property type="entry name" value="ComF/GntX_DNA_util-trans"/>
</dbReference>
<dbReference type="CDD" id="cd06223">
    <property type="entry name" value="PRTases_typeI"/>
    <property type="match status" value="1"/>
</dbReference>
<dbReference type="Gene3D" id="3.40.50.2020">
    <property type="match status" value="1"/>
</dbReference>
<evidence type="ECO:0000259" key="3">
    <source>
        <dbReference type="Pfam" id="PF18912"/>
    </source>
</evidence>
<feature type="domain" description="Double zinc ribbon" evidence="3">
    <location>
        <begin position="4"/>
        <end position="34"/>
    </location>
</feature>
<dbReference type="InterPro" id="IPR029057">
    <property type="entry name" value="PRTase-like"/>
</dbReference>
<comment type="caution">
    <text evidence="4">The sequence shown here is derived from an EMBL/GenBank/DDBJ whole genome shotgun (WGS) entry which is preliminary data.</text>
</comment>
<accession>A0A317PJY8</accession>
<evidence type="ECO:0000259" key="2">
    <source>
        <dbReference type="Pfam" id="PF00156"/>
    </source>
</evidence>
<feature type="domain" description="Phosphoribosyltransferase" evidence="2">
    <location>
        <begin position="169"/>
        <end position="217"/>
    </location>
</feature>
<dbReference type="SUPFAM" id="SSF53271">
    <property type="entry name" value="PRTase-like"/>
    <property type="match status" value="1"/>
</dbReference>
<sequence length="225" mass="24572">MTFDHGALCAKCWSTVTFIEHPVCEVTGRPFDHDRGDGLVSPEAIADPPPYRRARAAVLHEGAARKLVHGLKYSDRADLAKLMAAWMVRAGRDVLDDSDAVIAVPLHRGRILMRRYNQSAELARHVAHLCRKPHLAGVLQRTRATRPQVGLGLRARQDNVRSAFEVRPRHMHGVAGRRILLIDDVLTTGSTVNAATKALLKAGAAQVSVLTFARVATGGVETLYA</sequence>
<evidence type="ECO:0000313" key="4">
    <source>
        <dbReference type="EMBL" id="PWV98037.1"/>
    </source>
</evidence>
<comment type="similarity">
    <text evidence="1">Belongs to the ComF/GntX family.</text>
</comment>
<dbReference type="AlphaFoldDB" id="A0A317PJY8"/>
<evidence type="ECO:0000313" key="5">
    <source>
        <dbReference type="Proteomes" id="UP000246352"/>
    </source>
</evidence>
<gene>
    <name evidence="4" type="ORF">DFR52_10514</name>
</gene>